<evidence type="ECO:0000259" key="1">
    <source>
        <dbReference type="Pfam" id="PF04981"/>
    </source>
</evidence>
<keyword evidence="3" id="KW-1185">Reference proteome</keyword>
<name>A0A483CPG0_9EURY</name>
<dbReference type="AlphaFoldDB" id="A0A483CPG0"/>
<reference evidence="2 3" key="1">
    <citation type="submission" date="2017-11" db="EMBL/GenBank/DDBJ databases">
        <title>Isolation and Characterization of Methanofollis Species from Methane Seep Offshore SW Taiwan.</title>
        <authorList>
            <person name="Teng N.-H."/>
            <person name="Lai M.-C."/>
            <person name="Chen S.-C."/>
        </authorList>
    </citation>
    <scope>NUCLEOTIDE SEQUENCE [LARGE SCALE GENOMIC DNA]</scope>
    <source>
        <strain evidence="2 3">FWC-SCC2</strain>
    </source>
</reference>
<dbReference type="GO" id="GO:0005737">
    <property type="term" value="C:cytoplasm"/>
    <property type="evidence" value="ECO:0007669"/>
    <property type="project" value="TreeGrafter"/>
</dbReference>
<organism evidence="2 3">
    <name type="scientific">Methanofollis fontis</name>
    <dbReference type="NCBI Taxonomy" id="2052832"/>
    <lineage>
        <taxon>Archaea</taxon>
        <taxon>Methanobacteriati</taxon>
        <taxon>Methanobacteriota</taxon>
        <taxon>Stenosarchaea group</taxon>
        <taxon>Methanomicrobia</taxon>
        <taxon>Methanomicrobiales</taxon>
        <taxon>Methanomicrobiaceae</taxon>
        <taxon>Methanofollis</taxon>
    </lineage>
</organism>
<evidence type="ECO:0000313" key="3">
    <source>
        <dbReference type="Proteomes" id="UP000292580"/>
    </source>
</evidence>
<dbReference type="Pfam" id="PF04981">
    <property type="entry name" value="NMD3"/>
    <property type="match status" value="1"/>
</dbReference>
<dbReference type="GO" id="GO:0043023">
    <property type="term" value="F:ribosomal large subunit binding"/>
    <property type="evidence" value="ECO:0007669"/>
    <property type="project" value="InterPro"/>
</dbReference>
<comment type="caution">
    <text evidence="2">The sequence shown here is derived from an EMBL/GenBank/DDBJ whole genome shotgun (WGS) entry which is preliminary data.</text>
</comment>
<accession>A0A483CPG0</accession>
<sequence>MDILTSVCPRCGRPSVGLCRECRAGETEWLTCEPRLESIYCPVCGSQKRGKTWSDTTVDRETLLQEIAASAVHLHPDLRGPEITFTFRDTSPNRTIASASVSGKLYGVPVSGECRTLIIWRKEQCDRCNRISGGYYEGIIQVRATGRRPSLYETETAARIAEESESALQDAGERLSFVSQIEEKKDGLDIVVGSNHIGQVISGAIAGALGGRVTTHPKLVGEKDGKRLYRITFLVRLPRYQRGDVVVVRDRYLEVRSTSQGQIHGFDLQEGSGRIIKEDEIERQVGNVGEAEDALVAYLYDDIIGLLDPKTQEAVECRAYGWLRPEEGGMIRVVRDTETGRFVLVG</sequence>
<evidence type="ECO:0000313" key="2">
    <source>
        <dbReference type="EMBL" id="TAJ44575.1"/>
    </source>
</evidence>
<dbReference type="OrthoDB" id="15051at2157"/>
<dbReference type="InterPro" id="IPR039768">
    <property type="entry name" value="Nmd3"/>
</dbReference>
<proteinExistence type="predicted"/>
<protein>
    <submittedName>
        <fullName evidence="2">NMD protein affecting ribosome stability and mRNA decay</fullName>
    </submittedName>
</protein>
<gene>
    <name evidence="2" type="ORF">CUJ86_04500</name>
</gene>
<dbReference type="InterPro" id="IPR007064">
    <property type="entry name" value="Nmd3_N"/>
</dbReference>
<dbReference type="EMBL" id="PGCL01000002">
    <property type="protein sequence ID" value="TAJ44575.1"/>
    <property type="molecule type" value="Genomic_DNA"/>
</dbReference>
<dbReference type="RefSeq" id="WP_130646369.1">
    <property type="nucleotide sequence ID" value="NZ_PGCL01000002.1"/>
</dbReference>
<dbReference type="PANTHER" id="PTHR12746:SF2">
    <property type="entry name" value="60S RIBOSOMAL EXPORT PROTEIN NMD3"/>
    <property type="match status" value="1"/>
</dbReference>
<dbReference type="PANTHER" id="PTHR12746">
    <property type="entry name" value="NONSENSE-MEDIATED MRNA DECAY PROTEIN 3"/>
    <property type="match status" value="1"/>
</dbReference>
<dbReference type="Proteomes" id="UP000292580">
    <property type="component" value="Unassembled WGS sequence"/>
</dbReference>
<feature type="domain" description="Nmd3 N-terminal" evidence="1">
    <location>
        <begin position="8"/>
        <end position="237"/>
    </location>
</feature>